<protein>
    <submittedName>
        <fullName evidence="1">Uncharacterized protein</fullName>
    </submittedName>
</protein>
<dbReference type="Proteomes" id="UP001622496">
    <property type="component" value="Chromosome"/>
</dbReference>
<name>A0ABZ1KA71_9ACTN</name>
<sequence>MSPFVSNVTNLFSGDLATISTEIKQLRKDVLIADIDLARQEAEGIAPEEIVTRYVAARGNHSIQMWLRGLAVEADAAQPFGPRLVDELDTLDALSFSAAA</sequence>
<dbReference type="RefSeq" id="WP_406188975.1">
    <property type="nucleotide sequence ID" value="NZ_CP108135.1"/>
</dbReference>
<accession>A0ABZ1KA71</accession>
<organism evidence="1 2">
    <name type="scientific">[Kitasatospora] papulosa</name>
    <dbReference type="NCBI Taxonomy" id="1464011"/>
    <lineage>
        <taxon>Bacteria</taxon>
        <taxon>Bacillati</taxon>
        <taxon>Actinomycetota</taxon>
        <taxon>Actinomycetes</taxon>
        <taxon>Kitasatosporales</taxon>
        <taxon>Streptomycetaceae</taxon>
        <taxon>Streptomyces</taxon>
    </lineage>
</organism>
<proteinExistence type="predicted"/>
<evidence type="ECO:0000313" key="1">
    <source>
        <dbReference type="EMBL" id="WTP69354.1"/>
    </source>
</evidence>
<dbReference type="EMBL" id="CP108135">
    <property type="protein sequence ID" value="WTP69354.1"/>
    <property type="molecule type" value="Genomic_DNA"/>
</dbReference>
<keyword evidence="2" id="KW-1185">Reference proteome</keyword>
<gene>
    <name evidence="1" type="ORF">OG560_29605</name>
</gene>
<reference evidence="1 2" key="1">
    <citation type="submission" date="2022-10" db="EMBL/GenBank/DDBJ databases">
        <title>The complete genomes of actinobacterial strains from the NBC collection.</title>
        <authorList>
            <person name="Joergensen T.S."/>
            <person name="Alvarez Arevalo M."/>
            <person name="Sterndorff E.B."/>
            <person name="Faurdal D."/>
            <person name="Vuksanovic O."/>
            <person name="Mourched A.-S."/>
            <person name="Charusanti P."/>
            <person name="Shaw S."/>
            <person name="Blin K."/>
            <person name="Weber T."/>
        </authorList>
    </citation>
    <scope>NUCLEOTIDE SEQUENCE [LARGE SCALE GENOMIC DNA]</scope>
    <source>
        <strain evidence="1 2">NBC_00185</strain>
    </source>
</reference>
<evidence type="ECO:0000313" key="2">
    <source>
        <dbReference type="Proteomes" id="UP001622496"/>
    </source>
</evidence>